<dbReference type="Gene3D" id="2.60.210.10">
    <property type="entry name" value="Apoptosis, Tumor Necrosis Factor Receptor Associated Protein 2, Chain A"/>
    <property type="match status" value="1"/>
</dbReference>
<evidence type="ECO:0000313" key="2">
    <source>
        <dbReference type="EMBL" id="KAF8788988.1"/>
    </source>
</evidence>
<reference evidence="2" key="2">
    <citation type="submission" date="2020-06" db="EMBL/GenBank/DDBJ databases">
        <authorList>
            <person name="Sheffer M."/>
        </authorList>
    </citation>
    <scope>NUCLEOTIDE SEQUENCE</scope>
</reference>
<dbReference type="SUPFAM" id="SSF54695">
    <property type="entry name" value="POZ domain"/>
    <property type="match status" value="1"/>
</dbReference>
<dbReference type="PROSITE" id="PS50097">
    <property type="entry name" value="BTB"/>
    <property type="match status" value="1"/>
</dbReference>
<dbReference type="InterPro" id="IPR011333">
    <property type="entry name" value="SKP1/BTB/POZ_sf"/>
</dbReference>
<dbReference type="InterPro" id="IPR008974">
    <property type="entry name" value="TRAF-like"/>
</dbReference>
<accession>A0A8T0FFJ2</accession>
<dbReference type="PANTHER" id="PTHR24413">
    <property type="entry name" value="SPECKLE-TYPE POZ PROTEIN"/>
    <property type="match status" value="1"/>
</dbReference>
<name>A0A8T0FFJ2_ARGBR</name>
<reference evidence="2" key="1">
    <citation type="journal article" date="2020" name="bioRxiv">
        <title>Chromosome-level reference genome of the European wasp spider Argiope bruennichi: a resource for studies on range expansion and evolutionary adaptation.</title>
        <authorList>
            <person name="Sheffer M.M."/>
            <person name="Hoppe A."/>
            <person name="Krehenwinkel H."/>
            <person name="Uhl G."/>
            <person name="Kuss A.W."/>
            <person name="Jensen L."/>
            <person name="Jensen C."/>
            <person name="Gillespie R.G."/>
            <person name="Hoff K.J."/>
            <person name="Prost S."/>
        </authorList>
    </citation>
    <scope>NUCLEOTIDE SEQUENCE</scope>
</reference>
<keyword evidence="3" id="KW-1185">Reference proteome</keyword>
<protein>
    <submittedName>
        <fullName evidence="2">TD and POZ domain-containing protein 4</fullName>
    </submittedName>
</protein>
<dbReference type="AlphaFoldDB" id="A0A8T0FFJ2"/>
<dbReference type="CDD" id="cd18186">
    <property type="entry name" value="BTB_POZ_ZBTB_KLHL-like"/>
    <property type="match status" value="1"/>
</dbReference>
<sequence length="610" mass="70562">MDYATTDSDLFSQVDDVKDIQIKCFSSISDCQIEHIHFVRKKHFYGQLYAVHVYPNGIPSEKQGYISVKVSKVLKDPYSIPGVGYDCITWTFSIVDSNGHGRYYQTVAKESVVNLPYLIEIPKFLTRSFVLRRASELLPGDILTVRCEVSFVFYSVQALHDDLVFDVNPFHEKERFNEDFEENSDREDIDFGIFAEDLGEDFESHDKEPVEDLQKALKLDDSSEIDNSILTEDLKQNKSLKSDLVKPSSLYDTSEDVIYYILILLGFLHEYNECKQGHRLGSKDLEFQIRLISKILLNADNGDEIVETYMWADPIFKVYIRLKARVKDILCKIPIIVRDEDDLENVKYNYHPLYTQGSFITFSDSFSVMTRISEVAKQLTNSSNECGNKNPLPVDEYKYLLKIVSEMSELNPMWEYLYTAMKYDESELLDGSDDEQDMTRYSDNRKETKWDLHIQTKDDVIFKIPFEEDKETFGAKLLASSSVFESMLRNPMVERLSKKVQLPDIDFRTFRNFLQFLQGSGVTADSFTELCDLYEMADKYNVEDLMFHCGLMFKPFLSEETVSVVEALASMHSDDFLLGAIQTFKNEHSDTVLFLMMTVISLLNVARILL</sequence>
<evidence type="ECO:0000313" key="3">
    <source>
        <dbReference type="Proteomes" id="UP000807504"/>
    </source>
</evidence>
<dbReference type="Gene3D" id="3.30.710.10">
    <property type="entry name" value="Potassium Channel Kv1.1, Chain A"/>
    <property type="match status" value="1"/>
</dbReference>
<dbReference type="Pfam" id="PF00651">
    <property type="entry name" value="BTB"/>
    <property type="match status" value="1"/>
</dbReference>
<gene>
    <name evidence="2" type="ORF">HNY73_006970</name>
</gene>
<proteinExistence type="predicted"/>
<dbReference type="EMBL" id="JABXBU010000012">
    <property type="protein sequence ID" value="KAF8788988.1"/>
    <property type="molecule type" value="Genomic_DNA"/>
</dbReference>
<dbReference type="InterPro" id="IPR000210">
    <property type="entry name" value="BTB/POZ_dom"/>
</dbReference>
<organism evidence="2 3">
    <name type="scientific">Argiope bruennichi</name>
    <name type="common">Wasp spider</name>
    <name type="synonym">Aranea bruennichi</name>
    <dbReference type="NCBI Taxonomy" id="94029"/>
    <lineage>
        <taxon>Eukaryota</taxon>
        <taxon>Metazoa</taxon>
        <taxon>Ecdysozoa</taxon>
        <taxon>Arthropoda</taxon>
        <taxon>Chelicerata</taxon>
        <taxon>Arachnida</taxon>
        <taxon>Araneae</taxon>
        <taxon>Araneomorphae</taxon>
        <taxon>Entelegynae</taxon>
        <taxon>Araneoidea</taxon>
        <taxon>Araneidae</taxon>
        <taxon>Argiope</taxon>
    </lineage>
</organism>
<feature type="domain" description="BTB" evidence="1">
    <location>
        <begin position="458"/>
        <end position="526"/>
    </location>
</feature>
<evidence type="ECO:0000259" key="1">
    <source>
        <dbReference type="PROSITE" id="PS50097"/>
    </source>
</evidence>
<comment type="caution">
    <text evidence="2">The sequence shown here is derived from an EMBL/GenBank/DDBJ whole genome shotgun (WGS) entry which is preliminary data.</text>
</comment>
<dbReference type="Proteomes" id="UP000807504">
    <property type="component" value="Unassembled WGS sequence"/>
</dbReference>
<dbReference type="SMART" id="SM00225">
    <property type="entry name" value="BTB"/>
    <property type="match status" value="1"/>
</dbReference>
<dbReference type="SUPFAM" id="SSF49599">
    <property type="entry name" value="TRAF domain-like"/>
    <property type="match status" value="1"/>
</dbReference>